<dbReference type="EMBL" id="JBEPLO010000033">
    <property type="protein sequence ID" value="MET3559090.1"/>
    <property type="molecule type" value="Genomic_DNA"/>
</dbReference>
<sequence length="127" mass="14909">MRTYLARVLVEHCFSPEREGYSSFSELVLLGQARLKRDYSTVLFDGDKQTLEVLLAEFADQLDDTYLTADGYQLTQRVREIVKLEDVLDEVVISQALIELDEQFYTFDEKVSFEDFRKRYLFGRWGG</sequence>
<organism evidence="1 2">
    <name type="scientific">Streptococcus rupicaprae</name>
    <dbReference type="NCBI Taxonomy" id="759619"/>
    <lineage>
        <taxon>Bacteria</taxon>
        <taxon>Bacillati</taxon>
        <taxon>Bacillota</taxon>
        <taxon>Bacilli</taxon>
        <taxon>Lactobacillales</taxon>
        <taxon>Streptococcaceae</taxon>
        <taxon>Streptococcus</taxon>
    </lineage>
</organism>
<comment type="caution">
    <text evidence="1">The sequence shown here is derived from an EMBL/GenBank/DDBJ whole genome shotgun (WGS) entry which is preliminary data.</text>
</comment>
<evidence type="ECO:0000313" key="2">
    <source>
        <dbReference type="Proteomes" id="UP001549122"/>
    </source>
</evidence>
<protein>
    <submittedName>
        <fullName evidence="1">Uncharacterized protein</fullName>
    </submittedName>
</protein>
<name>A0ABV2FKI6_9STRE</name>
<keyword evidence="2" id="KW-1185">Reference proteome</keyword>
<reference evidence="1 2" key="1">
    <citation type="submission" date="2024-06" db="EMBL/GenBank/DDBJ databases">
        <title>Genomic Encyclopedia of Type Strains, Phase IV (KMG-IV): sequencing the most valuable type-strain genomes for metagenomic binning, comparative biology and taxonomic classification.</title>
        <authorList>
            <person name="Goeker M."/>
        </authorList>
    </citation>
    <scope>NUCLEOTIDE SEQUENCE [LARGE SCALE GENOMIC DNA]</scope>
    <source>
        <strain evidence="1 2">DSM 28303</strain>
    </source>
</reference>
<dbReference type="RefSeq" id="WP_354366179.1">
    <property type="nucleotide sequence ID" value="NZ_JBEPLO010000033.1"/>
</dbReference>
<proteinExistence type="predicted"/>
<accession>A0ABV2FKI6</accession>
<gene>
    <name evidence="1" type="ORF">ABID29_002239</name>
</gene>
<evidence type="ECO:0000313" key="1">
    <source>
        <dbReference type="EMBL" id="MET3559090.1"/>
    </source>
</evidence>
<dbReference type="Proteomes" id="UP001549122">
    <property type="component" value="Unassembled WGS sequence"/>
</dbReference>